<dbReference type="AlphaFoldDB" id="A0A3P3R9V7"/>
<evidence type="ECO:0000256" key="2">
    <source>
        <dbReference type="ARBA" id="ARBA00006896"/>
    </source>
</evidence>
<accession>A0A3P3R9V7</accession>
<protein>
    <recommendedName>
        <fullName evidence="3">CRISPR system Cms protein Csm2</fullName>
    </recommendedName>
    <alternativeName>
        <fullName evidence="6">CRISPR type III A-associated protein Csm2</fullName>
    </alternativeName>
</protein>
<comment type="function">
    <text evidence="1">This subunit may be involved in monitoring complementarity of crRNA and target RNA.</text>
</comment>
<dbReference type="InterPro" id="IPR010149">
    <property type="entry name" value="CRISPR-assoc_prot_Csm2_III-A"/>
</dbReference>
<reference evidence="7 8" key="1">
    <citation type="submission" date="2018-11" db="EMBL/GenBank/DDBJ databases">
        <title>Taxonoimc description of Halomarina strain SPP-AMP-1.</title>
        <authorList>
            <person name="Pal Y."/>
            <person name="Srinivasana K."/>
            <person name="Verma A."/>
            <person name="Kumar P."/>
        </authorList>
    </citation>
    <scope>NUCLEOTIDE SEQUENCE [LARGE SCALE GENOMIC DNA]</scope>
    <source>
        <strain evidence="7 8">SPP-AMP-1</strain>
    </source>
</reference>
<comment type="caution">
    <text evidence="7">The sequence shown here is derived from an EMBL/GenBank/DDBJ whole genome shotgun (WGS) entry which is preliminary data.</text>
</comment>
<dbReference type="RefSeq" id="WP_124954981.1">
    <property type="nucleotide sequence ID" value="NZ_RRCH01000022.1"/>
</dbReference>
<name>A0A3P3R9V7_9EURY</name>
<gene>
    <name evidence="7" type="primary">csm2</name>
    <name evidence="7" type="ORF">EIK79_09995</name>
</gene>
<dbReference type="Pfam" id="PF03750">
    <property type="entry name" value="Csm2_III-A"/>
    <property type="match status" value="1"/>
</dbReference>
<dbReference type="GO" id="GO:0051607">
    <property type="term" value="P:defense response to virus"/>
    <property type="evidence" value="ECO:0007669"/>
    <property type="project" value="UniProtKB-KW"/>
</dbReference>
<evidence type="ECO:0000256" key="4">
    <source>
        <dbReference type="ARBA" id="ARBA00022884"/>
    </source>
</evidence>
<evidence type="ECO:0000256" key="3">
    <source>
        <dbReference type="ARBA" id="ARBA00016118"/>
    </source>
</evidence>
<organism evidence="7 8">
    <name type="scientific">Halocatena pleomorpha</name>
    <dbReference type="NCBI Taxonomy" id="1785090"/>
    <lineage>
        <taxon>Archaea</taxon>
        <taxon>Methanobacteriati</taxon>
        <taxon>Methanobacteriota</taxon>
        <taxon>Stenosarchaea group</taxon>
        <taxon>Halobacteria</taxon>
        <taxon>Halobacteriales</taxon>
        <taxon>Natronomonadaceae</taxon>
        <taxon>Halocatena</taxon>
    </lineage>
</organism>
<evidence type="ECO:0000256" key="5">
    <source>
        <dbReference type="ARBA" id="ARBA00023118"/>
    </source>
</evidence>
<keyword evidence="4" id="KW-0694">RNA-binding</keyword>
<proteinExistence type="inferred from homology"/>
<evidence type="ECO:0000256" key="1">
    <source>
        <dbReference type="ARBA" id="ARBA00003640"/>
    </source>
</evidence>
<evidence type="ECO:0000256" key="6">
    <source>
        <dbReference type="ARBA" id="ARBA00031723"/>
    </source>
</evidence>
<comment type="similarity">
    <text evidence="2">Belongs to the CRISPR-associated Csm2 family.</text>
</comment>
<keyword evidence="5" id="KW-0051">Antiviral defense</keyword>
<dbReference type="EMBL" id="RRCH01000022">
    <property type="protein sequence ID" value="RRJ30246.1"/>
    <property type="molecule type" value="Genomic_DNA"/>
</dbReference>
<sequence>MTTLTPEQVRKIDNTGERLGKRFAENDVSTSQLRKVFGEIKRAENEFKFEDDTEQAKQTLFLIKPHLAYAAARKEEMQDVKDEISRFMDLVVGDCSDEDMEIFFRIMEATVAYHSYYTEVGVEN</sequence>
<dbReference type="OrthoDB" id="98719at2157"/>
<evidence type="ECO:0000313" key="8">
    <source>
        <dbReference type="Proteomes" id="UP000282322"/>
    </source>
</evidence>
<dbReference type="NCBIfam" id="TIGR01870">
    <property type="entry name" value="cas_TM1810_Csm2"/>
    <property type="match status" value="1"/>
</dbReference>
<dbReference type="Proteomes" id="UP000282322">
    <property type="component" value="Unassembled WGS sequence"/>
</dbReference>
<dbReference type="GO" id="GO:0003723">
    <property type="term" value="F:RNA binding"/>
    <property type="evidence" value="ECO:0007669"/>
    <property type="project" value="UniProtKB-KW"/>
</dbReference>
<evidence type="ECO:0000313" key="7">
    <source>
        <dbReference type="EMBL" id="RRJ30246.1"/>
    </source>
</evidence>
<keyword evidence="8" id="KW-1185">Reference proteome</keyword>